<evidence type="ECO:0000256" key="9">
    <source>
        <dbReference type="ARBA" id="ARBA00022840"/>
    </source>
</evidence>
<evidence type="ECO:0000256" key="4">
    <source>
        <dbReference type="ARBA" id="ARBA00017144"/>
    </source>
</evidence>
<dbReference type="Gene3D" id="3.40.50.300">
    <property type="entry name" value="P-loop containing nucleotide triphosphate hydrolases"/>
    <property type="match status" value="1"/>
</dbReference>
<evidence type="ECO:0000256" key="1">
    <source>
        <dbReference type="ARBA" id="ARBA00004992"/>
    </source>
</evidence>
<dbReference type="OrthoDB" id="425602at2759"/>
<keyword evidence="8 11" id="KW-0418">Kinase</keyword>
<dbReference type="InterPro" id="IPR027417">
    <property type="entry name" value="P-loop_NTPase"/>
</dbReference>
<reference evidence="11 12" key="1">
    <citation type="journal article" date="2016" name="Mol. Biol. Evol.">
        <title>Comparative Genomics of Early-Diverging Mushroom-Forming Fungi Provides Insights into the Origins of Lignocellulose Decay Capabilities.</title>
        <authorList>
            <person name="Nagy L.G."/>
            <person name="Riley R."/>
            <person name="Tritt A."/>
            <person name="Adam C."/>
            <person name="Daum C."/>
            <person name="Floudas D."/>
            <person name="Sun H."/>
            <person name="Yadav J.S."/>
            <person name="Pangilinan J."/>
            <person name="Larsson K.H."/>
            <person name="Matsuura K."/>
            <person name="Barry K."/>
            <person name="Labutti K."/>
            <person name="Kuo R."/>
            <person name="Ohm R.A."/>
            <person name="Bhattacharya S.S."/>
            <person name="Shirouzu T."/>
            <person name="Yoshinaga Y."/>
            <person name="Martin F.M."/>
            <person name="Grigoriev I.V."/>
            <person name="Hibbett D.S."/>
        </authorList>
    </citation>
    <scope>NUCLEOTIDE SEQUENCE [LARGE SCALE GENOMIC DNA]</scope>
    <source>
        <strain evidence="11 12">HHB12733</strain>
    </source>
</reference>
<evidence type="ECO:0000256" key="8">
    <source>
        <dbReference type="ARBA" id="ARBA00022777"/>
    </source>
</evidence>
<evidence type="ECO:0000259" key="10">
    <source>
        <dbReference type="Pfam" id="PF02223"/>
    </source>
</evidence>
<sequence>TMRGAFIVIEGLDRSGKSTQTALLAARLAAHGRPVEQFKFPDRTTPIGQMIDAYLRSQSDLEDHAIHLLFSANRWELAPRIESLLASGTTVLSDRYAPSGLSFSASKGLPLPWCAAPDVGLPAPDLVIFLDIDPSKAAERGGYGKERYERREVQERVRGVFRLLGDGEGEDRWKVVDAGQEMDQVTREIWEAVEPLRVGVEGEVKRLWVDRKWE</sequence>
<dbReference type="NCBIfam" id="TIGR00041">
    <property type="entry name" value="DTMP_kinase"/>
    <property type="match status" value="1"/>
</dbReference>
<keyword evidence="5" id="KW-0808">Transferase</keyword>
<dbReference type="GO" id="GO:0006227">
    <property type="term" value="P:dUDP biosynthetic process"/>
    <property type="evidence" value="ECO:0007669"/>
    <property type="project" value="TreeGrafter"/>
</dbReference>
<dbReference type="GO" id="GO:0005524">
    <property type="term" value="F:ATP binding"/>
    <property type="evidence" value="ECO:0007669"/>
    <property type="project" value="UniProtKB-KW"/>
</dbReference>
<evidence type="ECO:0000256" key="7">
    <source>
        <dbReference type="ARBA" id="ARBA00022741"/>
    </source>
</evidence>
<name>A0A165HY23_9BASI</name>
<dbReference type="HAMAP" id="MF_00165">
    <property type="entry name" value="Thymidylate_kinase"/>
    <property type="match status" value="1"/>
</dbReference>
<evidence type="ECO:0000256" key="5">
    <source>
        <dbReference type="ARBA" id="ARBA00022679"/>
    </source>
</evidence>
<evidence type="ECO:0000313" key="12">
    <source>
        <dbReference type="Proteomes" id="UP000076842"/>
    </source>
</evidence>
<dbReference type="PANTHER" id="PTHR10344:SF1">
    <property type="entry name" value="THYMIDYLATE KINASE"/>
    <property type="match status" value="1"/>
</dbReference>
<dbReference type="PANTHER" id="PTHR10344">
    <property type="entry name" value="THYMIDYLATE KINASE"/>
    <property type="match status" value="1"/>
</dbReference>
<dbReference type="Proteomes" id="UP000076842">
    <property type="component" value="Unassembled WGS sequence"/>
</dbReference>
<dbReference type="Pfam" id="PF02223">
    <property type="entry name" value="Thymidylate_kin"/>
    <property type="match status" value="1"/>
</dbReference>
<dbReference type="STRING" id="1353952.A0A165HY23"/>
<dbReference type="GO" id="GO:0005634">
    <property type="term" value="C:nucleus"/>
    <property type="evidence" value="ECO:0007669"/>
    <property type="project" value="TreeGrafter"/>
</dbReference>
<dbReference type="InterPro" id="IPR018094">
    <property type="entry name" value="Thymidylate_kinase"/>
</dbReference>
<feature type="domain" description="Thymidylate kinase-like" evidence="10">
    <location>
        <begin position="9"/>
        <end position="189"/>
    </location>
</feature>
<keyword evidence="7" id="KW-0547">Nucleotide-binding</keyword>
<dbReference type="GO" id="GO:0004550">
    <property type="term" value="F:nucleoside diphosphate kinase activity"/>
    <property type="evidence" value="ECO:0007669"/>
    <property type="project" value="TreeGrafter"/>
</dbReference>
<evidence type="ECO:0000256" key="2">
    <source>
        <dbReference type="ARBA" id="ARBA00009776"/>
    </source>
</evidence>
<dbReference type="EMBL" id="KV423936">
    <property type="protein sequence ID" value="KZT59895.1"/>
    <property type="molecule type" value="Genomic_DNA"/>
</dbReference>
<accession>A0A165HY23</accession>
<keyword evidence="9" id="KW-0067">ATP-binding</keyword>
<dbReference type="GO" id="GO:0005829">
    <property type="term" value="C:cytosol"/>
    <property type="evidence" value="ECO:0007669"/>
    <property type="project" value="TreeGrafter"/>
</dbReference>
<comment type="similarity">
    <text evidence="2">Belongs to the thymidylate kinase family.</text>
</comment>
<dbReference type="GO" id="GO:0006235">
    <property type="term" value="P:dTTP biosynthetic process"/>
    <property type="evidence" value="ECO:0007669"/>
    <property type="project" value="TreeGrafter"/>
</dbReference>
<dbReference type="FunCoup" id="A0A165HY23">
    <property type="interactions" value="363"/>
</dbReference>
<dbReference type="SUPFAM" id="SSF52540">
    <property type="entry name" value="P-loop containing nucleoside triphosphate hydrolases"/>
    <property type="match status" value="1"/>
</dbReference>
<keyword evidence="12" id="KW-1185">Reference proteome</keyword>
<evidence type="ECO:0000313" key="11">
    <source>
        <dbReference type="EMBL" id="KZT59895.1"/>
    </source>
</evidence>
<dbReference type="CDD" id="cd01672">
    <property type="entry name" value="TMPK"/>
    <property type="match status" value="1"/>
</dbReference>
<evidence type="ECO:0000256" key="3">
    <source>
        <dbReference type="ARBA" id="ARBA00012980"/>
    </source>
</evidence>
<organism evidence="11 12">
    <name type="scientific">Calocera cornea HHB12733</name>
    <dbReference type="NCBI Taxonomy" id="1353952"/>
    <lineage>
        <taxon>Eukaryota</taxon>
        <taxon>Fungi</taxon>
        <taxon>Dikarya</taxon>
        <taxon>Basidiomycota</taxon>
        <taxon>Agaricomycotina</taxon>
        <taxon>Dacrymycetes</taxon>
        <taxon>Dacrymycetales</taxon>
        <taxon>Dacrymycetaceae</taxon>
        <taxon>Calocera</taxon>
    </lineage>
</organism>
<dbReference type="GO" id="GO:0004798">
    <property type="term" value="F:dTMP kinase activity"/>
    <property type="evidence" value="ECO:0007669"/>
    <property type="project" value="UniProtKB-EC"/>
</dbReference>
<proteinExistence type="inferred from homology"/>
<gene>
    <name evidence="11" type="ORF">CALCODRAFT_430217</name>
</gene>
<comment type="pathway">
    <text evidence="1">Pyrimidine metabolism; dTTP biosynthesis.</text>
</comment>
<protein>
    <recommendedName>
        <fullName evidence="4">Thymidylate kinase</fullName>
        <ecNumber evidence="3">2.7.4.9</ecNumber>
    </recommendedName>
</protein>
<dbReference type="GO" id="GO:0006233">
    <property type="term" value="P:dTDP biosynthetic process"/>
    <property type="evidence" value="ECO:0007669"/>
    <property type="project" value="InterPro"/>
</dbReference>
<dbReference type="FunFam" id="3.40.50.300:FF:000679">
    <property type="entry name" value="Thymidylate kinase"/>
    <property type="match status" value="1"/>
</dbReference>
<dbReference type="EC" id="2.7.4.9" evidence="3"/>
<dbReference type="InParanoid" id="A0A165HY23"/>
<dbReference type="InterPro" id="IPR039430">
    <property type="entry name" value="Thymidylate_kin-like_dom"/>
</dbReference>
<feature type="non-terminal residue" evidence="11">
    <location>
        <position position="1"/>
    </location>
</feature>
<dbReference type="AlphaFoldDB" id="A0A165HY23"/>
<evidence type="ECO:0000256" key="6">
    <source>
        <dbReference type="ARBA" id="ARBA00022727"/>
    </source>
</evidence>
<keyword evidence="6" id="KW-0545">Nucleotide biosynthesis</keyword>